<protein>
    <submittedName>
        <fullName evidence="1">Uncharacterized protein</fullName>
    </submittedName>
</protein>
<sequence>MRFFIGFSSDSLDKTIINHRLKRQTSNRLNLAHGLYPGNLKKFA</sequence>
<evidence type="ECO:0000313" key="1">
    <source>
        <dbReference type="EMBL" id="EFV05193.1"/>
    </source>
</evidence>
<evidence type="ECO:0000313" key="2">
    <source>
        <dbReference type="Proteomes" id="UP000003874"/>
    </source>
</evidence>
<organism evidence="1 2">
    <name type="scientific">Segatella salivae DSM 15606</name>
    <dbReference type="NCBI Taxonomy" id="888832"/>
    <lineage>
        <taxon>Bacteria</taxon>
        <taxon>Pseudomonadati</taxon>
        <taxon>Bacteroidota</taxon>
        <taxon>Bacteroidia</taxon>
        <taxon>Bacteroidales</taxon>
        <taxon>Prevotellaceae</taxon>
        <taxon>Segatella</taxon>
    </lineage>
</organism>
<keyword evidence="2" id="KW-1185">Reference proteome</keyword>
<dbReference type="HOGENOM" id="CLU_3220277_0_0_10"/>
<reference evidence="1 2" key="1">
    <citation type="submission" date="2010-12" db="EMBL/GenBank/DDBJ databases">
        <authorList>
            <person name="Muzny D."/>
            <person name="Qin X."/>
            <person name="Deng J."/>
            <person name="Jiang H."/>
            <person name="Liu Y."/>
            <person name="Qu J."/>
            <person name="Song X.-Z."/>
            <person name="Zhang L."/>
            <person name="Thornton R."/>
            <person name="Coyle M."/>
            <person name="Francisco L."/>
            <person name="Jackson L."/>
            <person name="Javaid M."/>
            <person name="Korchina V."/>
            <person name="Kovar C."/>
            <person name="Mata R."/>
            <person name="Mathew T."/>
            <person name="Ngo R."/>
            <person name="Nguyen L."/>
            <person name="Nguyen N."/>
            <person name="Okwuonu G."/>
            <person name="Ongeri F."/>
            <person name="Pham C."/>
            <person name="Simmons D."/>
            <person name="Wilczek-Boney K."/>
            <person name="Hale W."/>
            <person name="Jakkamsetti A."/>
            <person name="Pham P."/>
            <person name="Ruth R."/>
            <person name="San Lucas F."/>
            <person name="Warren J."/>
            <person name="Zhang J."/>
            <person name="Zhao Z."/>
            <person name="Zhou C."/>
            <person name="Zhu D."/>
            <person name="Lee S."/>
            <person name="Bess C."/>
            <person name="Blankenburg K."/>
            <person name="Forbes L."/>
            <person name="Fu Q."/>
            <person name="Gubbala S."/>
            <person name="Hirani K."/>
            <person name="Jayaseelan J.C."/>
            <person name="Lara F."/>
            <person name="Munidasa M."/>
            <person name="Palculict T."/>
            <person name="Patil S."/>
            <person name="Pu L.-L."/>
            <person name="Saada N."/>
            <person name="Tang L."/>
            <person name="Weissenberger G."/>
            <person name="Zhu Y."/>
            <person name="Hemphill L."/>
            <person name="Shang Y."/>
            <person name="Youmans B."/>
            <person name="Ayvaz T."/>
            <person name="Ross M."/>
            <person name="Santibanez J."/>
            <person name="Aqrawi P."/>
            <person name="Gross S."/>
            <person name="Joshi V."/>
            <person name="Fowler G."/>
            <person name="Nazareth L."/>
            <person name="Reid J."/>
            <person name="Worley K."/>
            <person name="Petrosino J."/>
            <person name="Highlander S."/>
            <person name="Gibbs R."/>
        </authorList>
    </citation>
    <scope>NUCLEOTIDE SEQUENCE [LARGE SCALE GENOMIC DNA]</scope>
    <source>
        <strain evidence="1 2">DSM 15606</strain>
    </source>
</reference>
<dbReference type="EMBL" id="AEQO01000072">
    <property type="protein sequence ID" value="EFV05193.1"/>
    <property type="molecule type" value="Genomic_DNA"/>
</dbReference>
<gene>
    <name evidence="1" type="ORF">HMPREF9420_0657</name>
</gene>
<name>E6MMD9_9BACT</name>
<comment type="caution">
    <text evidence="1">The sequence shown here is derived from an EMBL/GenBank/DDBJ whole genome shotgun (WGS) entry which is preliminary data.</text>
</comment>
<dbReference type="AlphaFoldDB" id="E6MMD9"/>
<proteinExistence type="predicted"/>
<accession>E6MMD9</accession>
<dbReference type="Proteomes" id="UP000003874">
    <property type="component" value="Unassembled WGS sequence"/>
</dbReference>
<dbReference type="STRING" id="888832.HMPREF9420_0657"/>